<dbReference type="PANTHER" id="PTHR36966">
    <property type="entry name" value="REP-ASSOCIATED TYROSINE TRANSPOSASE"/>
    <property type="match status" value="1"/>
</dbReference>
<dbReference type="SMART" id="SM01321">
    <property type="entry name" value="Y1_Tnp"/>
    <property type="match status" value="1"/>
</dbReference>
<dbReference type="GO" id="GO:0006313">
    <property type="term" value="P:DNA transposition"/>
    <property type="evidence" value="ECO:0007669"/>
    <property type="project" value="InterPro"/>
</dbReference>
<feature type="domain" description="Transposase IS200-like" evidence="1">
    <location>
        <begin position="16"/>
        <end position="167"/>
    </location>
</feature>
<dbReference type="Gene3D" id="3.30.70.1290">
    <property type="entry name" value="Transposase IS200-like"/>
    <property type="match status" value="1"/>
</dbReference>
<organism evidence="2 3">
    <name type="scientific">Candidatus Magasanikbacteria bacterium CG_4_9_14_0_2_um_filter_42_11</name>
    <dbReference type="NCBI Taxonomy" id="1974643"/>
    <lineage>
        <taxon>Bacteria</taxon>
        <taxon>Candidatus Magasanikiibacteriota</taxon>
    </lineage>
</organism>
<dbReference type="Proteomes" id="UP000231456">
    <property type="component" value="Unassembled WGS sequence"/>
</dbReference>
<evidence type="ECO:0000259" key="1">
    <source>
        <dbReference type="SMART" id="SM01321"/>
    </source>
</evidence>
<evidence type="ECO:0000313" key="2">
    <source>
        <dbReference type="EMBL" id="PJC52755.1"/>
    </source>
</evidence>
<protein>
    <recommendedName>
        <fullName evidence="1">Transposase IS200-like domain-containing protein</fullName>
    </recommendedName>
</protein>
<reference evidence="3" key="1">
    <citation type="submission" date="2017-09" db="EMBL/GenBank/DDBJ databases">
        <title>Depth-based differentiation of microbial function through sediment-hosted aquifers and enrichment of novel symbionts in the deep terrestrial subsurface.</title>
        <authorList>
            <person name="Probst A.J."/>
            <person name="Ladd B."/>
            <person name="Jarett J.K."/>
            <person name="Geller-Mcgrath D.E."/>
            <person name="Sieber C.M.K."/>
            <person name="Emerson J.B."/>
            <person name="Anantharaman K."/>
            <person name="Thomas B.C."/>
            <person name="Malmstrom R."/>
            <person name="Stieglmeier M."/>
            <person name="Klingl A."/>
            <person name="Woyke T."/>
            <person name="Ryan C.M."/>
            <person name="Banfield J.F."/>
        </authorList>
    </citation>
    <scope>NUCLEOTIDE SEQUENCE [LARGE SCALE GENOMIC DNA]</scope>
</reference>
<dbReference type="GO" id="GO:0043565">
    <property type="term" value="F:sequence-specific DNA binding"/>
    <property type="evidence" value="ECO:0007669"/>
    <property type="project" value="TreeGrafter"/>
</dbReference>
<dbReference type="InterPro" id="IPR002686">
    <property type="entry name" value="Transposase_17"/>
</dbReference>
<gene>
    <name evidence="2" type="ORF">CO030_01310</name>
</gene>
<dbReference type="AlphaFoldDB" id="A0A2M8FAJ6"/>
<dbReference type="EMBL" id="PFRH01000046">
    <property type="protein sequence ID" value="PJC52755.1"/>
    <property type="molecule type" value="Genomic_DNA"/>
</dbReference>
<accession>A0A2M8FAJ6</accession>
<comment type="caution">
    <text evidence="2">The sequence shown here is derived from an EMBL/GenBank/DDBJ whole genome shotgun (WGS) entry which is preliminary data.</text>
</comment>
<proteinExistence type="predicted"/>
<dbReference type="SUPFAM" id="SSF143422">
    <property type="entry name" value="Transposase IS200-like"/>
    <property type="match status" value="1"/>
</dbReference>
<dbReference type="InterPro" id="IPR052715">
    <property type="entry name" value="RAYT_transposase"/>
</dbReference>
<evidence type="ECO:0000313" key="3">
    <source>
        <dbReference type="Proteomes" id="UP000231456"/>
    </source>
</evidence>
<dbReference type="InterPro" id="IPR036515">
    <property type="entry name" value="Transposase_17_sf"/>
</dbReference>
<sequence>MDQTNSRNLHRPHHMYDGHTYFVTGRCIGAKHYFYNEQRKNIWRNVCKESIERFGIKMYAWVLLENHYHILFSLPYKEVCTETDFVPQSVTPRDRKERSDEMSAANFVSQQDIRILVEFIRKIHKDSARKLNQLDNTPARKIWYQYYDRCIRNIPDFWKHFNYILKNPYKHGLVDSLGASFAYIHSSNPTWLFRFGADGLHEGFCKYPVAEVAVE</sequence>
<dbReference type="GO" id="GO:0004803">
    <property type="term" value="F:transposase activity"/>
    <property type="evidence" value="ECO:0007669"/>
    <property type="project" value="InterPro"/>
</dbReference>
<dbReference type="PANTHER" id="PTHR36966:SF1">
    <property type="entry name" value="REP-ASSOCIATED TYROSINE TRANSPOSASE"/>
    <property type="match status" value="1"/>
</dbReference>
<name>A0A2M8FAJ6_9BACT</name>